<dbReference type="NCBIfam" id="TIGR02644">
    <property type="entry name" value="Y_phosphoryl"/>
    <property type="match status" value="1"/>
</dbReference>
<dbReference type="Pfam" id="PF07831">
    <property type="entry name" value="PYNP_C"/>
    <property type="match status" value="1"/>
</dbReference>
<dbReference type="Pfam" id="PF02885">
    <property type="entry name" value="Glycos_trans_3N"/>
    <property type="match status" value="1"/>
</dbReference>
<dbReference type="EC" id="2.4.2.2" evidence="6"/>
<dbReference type="InterPro" id="IPR013102">
    <property type="entry name" value="PYNP_C"/>
</dbReference>
<gene>
    <name evidence="13" type="ORF">ACFOEO_00085</name>
    <name evidence="14" type="ORF">ACFOEO_13375</name>
    <name evidence="15" type="ORF">ACFOEO_13475</name>
</gene>
<comment type="catalytic activity">
    <reaction evidence="1">
        <text>2'-deoxyuridine + phosphate = 2-deoxy-alpha-D-ribose 1-phosphate + uracil</text>
        <dbReference type="Rhea" id="RHEA:22824"/>
        <dbReference type="ChEBI" id="CHEBI:16450"/>
        <dbReference type="ChEBI" id="CHEBI:17568"/>
        <dbReference type="ChEBI" id="CHEBI:43474"/>
        <dbReference type="ChEBI" id="CHEBI:57259"/>
        <dbReference type="EC" id="2.4.2.2"/>
    </reaction>
</comment>
<dbReference type="InterPro" id="IPR017459">
    <property type="entry name" value="Glycosyl_Trfase_fam3_N_dom"/>
</dbReference>
<dbReference type="EMBL" id="JBHRVQ010000001">
    <property type="protein sequence ID" value="MFC3389586.1"/>
    <property type="molecule type" value="Genomic_DNA"/>
</dbReference>
<sequence length="433" mass="45870">MRMTDIIAKKRDGGALSKAEIDYFITGYTKGDIPDYQVSSLLMAIFFNDMTEEERANLTMAMVESGDQIDLSAIEGVKVDKHSTGGVGDTTTLVLAPLVAALDVPVAKMSGRGLGHTGGTIDKLEAVEGFHVEISEQEFTDLVNQNKVAVIGQSGNLTPADKKLYALRDVTATVNSIPLIASSIMSKKIAAGANAIVLDVKTGDGAFMKNEEDAIALAEAMVAIGNNVGRNTMAIISSMSEPLGYAIGNALEVKEAIDTLKGEGPEDLTALCLELGAQMAVLGGAAETLDEAKEKLQDAIDDGRALEKFKVFLESQGGDASVADDVSRLPQAQYQFEVKADKSGFVEAIAAEEIGIASAMLGAGRQTKEDEIDLAVGLVLEKKVGDSVQSGDTIAIIHSNREDVADVEKKIIDNYTIGETRNKIDLIKQIVTK</sequence>
<reference evidence="14" key="1">
    <citation type="journal article" date="2014" name="Int. J. Syst. Evol. Microbiol.">
        <title>Complete genome of a new Firmicutes species belonging to the dominant human colonic microbiota ('Ruminococcus bicirculans') reveals two chromosomes and a selective capacity to utilize plant glucans.</title>
        <authorList>
            <consortium name="NISC Comparative Sequencing Program"/>
            <person name="Wegmann U."/>
            <person name="Louis P."/>
            <person name="Goesmann A."/>
            <person name="Henrissat B."/>
            <person name="Duncan S.H."/>
            <person name="Flint H.J."/>
        </authorList>
    </citation>
    <scope>NUCLEOTIDE SEQUENCE</scope>
    <source>
        <strain evidence="14">CCM 7756</strain>
    </source>
</reference>
<evidence type="ECO:0000313" key="16">
    <source>
        <dbReference type="Proteomes" id="UP001595637"/>
    </source>
</evidence>
<evidence type="ECO:0000259" key="12">
    <source>
        <dbReference type="SMART" id="SM00941"/>
    </source>
</evidence>
<dbReference type="InterPro" id="IPR000053">
    <property type="entry name" value="Thymidine/pyrmidine_PPase"/>
</dbReference>
<dbReference type="SUPFAM" id="SSF52418">
    <property type="entry name" value="Nucleoside phosphorylase/phosphoribosyltransferase catalytic domain"/>
    <property type="match status" value="1"/>
</dbReference>
<protein>
    <recommendedName>
        <fullName evidence="7">Pyrimidine-nucleoside phosphorylase</fullName>
        <ecNumber evidence="6">2.4.2.2</ecNumber>
    </recommendedName>
</protein>
<comment type="similarity">
    <text evidence="4">Belongs to the thymidine/pyrimidine-nucleoside phosphorylase family.</text>
</comment>
<dbReference type="NCBIfam" id="NF004490">
    <property type="entry name" value="PRK05820.1"/>
    <property type="match status" value="1"/>
</dbReference>
<evidence type="ECO:0000256" key="1">
    <source>
        <dbReference type="ARBA" id="ARBA00001066"/>
    </source>
</evidence>
<proteinExistence type="inferred from homology"/>
<dbReference type="EMBL" id="JBHRVQ010000001">
    <property type="protein sequence ID" value="MFC3389567.1"/>
    <property type="molecule type" value="Genomic_DNA"/>
</dbReference>
<dbReference type="Gene3D" id="3.40.1030.10">
    <property type="entry name" value="Nucleoside phosphorylase/phosphoribosyltransferase catalytic domain"/>
    <property type="match status" value="1"/>
</dbReference>
<dbReference type="InterPro" id="IPR036566">
    <property type="entry name" value="PYNP-like_C_sf"/>
</dbReference>
<keyword evidence="16" id="KW-1185">Reference proteome</keyword>
<keyword evidence="9 14" id="KW-0808">Transferase</keyword>
<comment type="function">
    <text evidence="3">Catalyzes phosphorolysis of the pyrimidine nucleosides uridine, thymidine and 2'-deoxyuridine with the formation of the corresponding pyrimidine base and ribose-1-phosphate.</text>
</comment>
<feature type="domain" description="Pyrimidine nucleoside phosphorylase C-terminal" evidence="12">
    <location>
        <begin position="345"/>
        <end position="418"/>
    </location>
</feature>
<evidence type="ECO:0000256" key="10">
    <source>
        <dbReference type="ARBA" id="ARBA00048453"/>
    </source>
</evidence>
<dbReference type="EMBL" id="JBHRVQ010000001">
    <property type="protein sequence ID" value="MFC3387002.1"/>
    <property type="molecule type" value="Genomic_DNA"/>
</dbReference>
<dbReference type="InterPro" id="IPR036320">
    <property type="entry name" value="Glycosyl_Trfase_fam3_N_dom_sf"/>
</dbReference>
<evidence type="ECO:0000256" key="11">
    <source>
        <dbReference type="ARBA" id="ARBA00048525"/>
    </source>
</evidence>
<reference evidence="14" key="3">
    <citation type="submission" date="2024-09" db="EMBL/GenBank/DDBJ databases">
        <authorList>
            <person name="Sun Q."/>
            <person name="Mori K."/>
        </authorList>
    </citation>
    <scope>NUCLEOTIDE SEQUENCE</scope>
    <source>
        <strain evidence="14">CCM 7756</strain>
    </source>
</reference>
<dbReference type="PANTHER" id="PTHR10515">
    <property type="entry name" value="THYMIDINE PHOSPHORYLASE"/>
    <property type="match status" value="1"/>
</dbReference>
<dbReference type="InterPro" id="IPR000312">
    <property type="entry name" value="Glycosyl_Trfase_fam3"/>
</dbReference>
<evidence type="ECO:0000256" key="2">
    <source>
        <dbReference type="ARBA" id="ARBA00001958"/>
    </source>
</evidence>
<dbReference type="PANTHER" id="PTHR10515:SF0">
    <property type="entry name" value="THYMIDINE PHOSPHORYLASE"/>
    <property type="match status" value="1"/>
</dbReference>
<comment type="cofactor">
    <cofactor evidence="2">
        <name>K(+)</name>
        <dbReference type="ChEBI" id="CHEBI:29103"/>
    </cofactor>
</comment>
<dbReference type="PROSITE" id="PS00647">
    <property type="entry name" value="THYMID_PHOSPHORYLASE"/>
    <property type="match status" value="1"/>
</dbReference>
<dbReference type="Proteomes" id="UP001595637">
    <property type="component" value="Unassembled WGS sequence"/>
</dbReference>
<organism evidence="14 16">
    <name type="scientific">Salinicoccus sesuvii</name>
    <dbReference type="NCBI Taxonomy" id="868281"/>
    <lineage>
        <taxon>Bacteria</taxon>
        <taxon>Bacillati</taxon>
        <taxon>Bacillota</taxon>
        <taxon>Bacilli</taxon>
        <taxon>Bacillales</taxon>
        <taxon>Staphylococcaceae</taxon>
        <taxon>Salinicoccus</taxon>
    </lineage>
</organism>
<dbReference type="NCBIfam" id="NF004747">
    <property type="entry name" value="PRK06078.1"/>
    <property type="match status" value="1"/>
</dbReference>
<dbReference type="Gene3D" id="1.20.970.10">
    <property type="entry name" value="Transferase, Pyrimidine Nucleoside Phosphorylase, Chain C"/>
    <property type="match status" value="1"/>
</dbReference>
<dbReference type="Pfam" id="PF00591">
    <property type="entry name" value="Glycos_transf_3"/>
    <property type="match status" value="1"/>
</dbReference>
<dbReference type="InterPro" id="IPR035902">
    <property type="entry name" value="Nuc_phospho_transferase"/>
</dbReference>
<evidence type="ECO:0000313" key="13">
    <source>
        <dbReference type="EMBL" id="MFC3387002.1"/>
    </source>
</evidence>
<dbReference type="SUPFAM" id="SSF47648">
    <property type="entry name" value="Nucleoside phosphorylase/phosphoribosyltransferase N-terminal domain"/>
    <property type="match status" value="1"/>
</dbReference>
<comment type="catalytic activity">
    <reaction evidence="11">
        <text>thymidine + phosphate = 2-deoxy-alpha-D-ribose 1-phosphate + thymine</text>
        <dbReference type="Rhea" id="RHEA:16037"/>
        <dbReference type="ChEBI" id="CHEBI:17748"/>
        <dbReference type="ChEBI" id="CHEBI:17821"/>
        <dbReference type="ChEBI" id="CHEBI:43474"/>
        <dbReference type="ChEBI" id="CHEBI:57259"/>
        <dbReference type="EC" id="2.4.2.2"/>
    </reaction>
</comment>
<dbReference type="RefSeq" id="WP_380650419.1">
    <property type="nucleotide sequence ID" value="NZ_JBHRVQ010000001.1"/>
</dbReference>
<evidence type="ECO:0000256" key="9">
    <source>
        <dbReference type="ARBA" id="ARBA00022679"/>
    </source>
</evidence>
<comment type="caution">
    <text evidence="14">The sequence shown here is derived from an EMBL/GenBank/DDBJ whole genome shotgun (WGS) entry which is preliminary data.</text>
</comment>
<evidence type="ECO:0000256" key="5">
    <source>
        <dbReference type="ARBA" id="ARBA00011738"/>
    </source>
</evidence>
<keyword evidence="8 14" id="KW-0328">Glycosyltransferase</keyword>
<evidence type="ECO:0000256" key="4">
    <source>
        <dbReference type="ARBA" id="ARBA00006915"/>
    </source>
</evidence>
<dbReference type="PIRSF" id="PIRSF000478">
    <property type="entry name" value="TP_PyNP"/>
    <property type="match status" value="1"/>
</dbReference>
<comment type="subunit">
    <text evidence="5">Homodimer.</text>
</comment>
<evidence type="ECO:0000256" key="3">
    <source>
        <dbReference type="ARBA" id="ARBA00003877"/>
    </source>
</evidence>
<dbReference type="SUPFAM" id="SSF54680">
    <property type="entry name" value="Pyrimidine nucleoside phosphorylase C-terminal domain"/>
    <property type="match status" value="1"/>
</dbReference>
<name>A0ABV7N7I4_9STAP</name>
<dbReference type="GO" id="GO:0016154">
    <property type="term" value="F:pyrimidine-nucleoside phosphorylase activity"/>
    <property type="evidence" value="ECO:0007669"/>
    <property type="project" value="UniProtKB-EC"/>
</dbReference>
<evidence type="ECO:0000256" key="7">
    <source>
        <dbReference type="ARBA" id="ARBA00014680"/>
    </source>
</evidence>
<dbReference type="SMART" id="SM00941">
    <property type="entry name" value="PYNP_C"/>
    <property type="match status" value="1"/>
</dbReference>
<evidence type="ECO:0000256" key="8">
    <source>
        <dbReference type="ARBA" id="ARBA00022676"/>
    </source>
</evidence>
<reference evidence="16" key="2">
    <citation type="journal article" date="2019" name="Int. J. Syst. Evol. Microbiol.">
        <title>The Global Catalogue of Microorganisms (GCM) 10K type strain sequencing project: providing services to taxonomists for standard genome sequencing and annotation.</title>
        <authorList>
            <consortium name="The Broad Institute Genomics Platform"/>
            <consortium name="The Broad Institute Genome Sequencing Center for Infectious Disease"/>
            <person name="Wu L."/>
            <person name="Ma J."/>
        </authorList>
    </citation>
    <scope>NUCLEOTIDE SEQUENCE [LARGE SCALE GENOMIC DNA]</scope>
    <source>
        <strain evidence="16">CCM 7756</strain>
    </source>
</reference>
<dbReference type="InterPro" id="IPR017872">
    <property type="entry name" value="Pyrmidine_PPase_CS"/>
</dbReference>
<dbReference type="InterPro" id="IPR018090">
    <property type="entry name" value="Pyrmidine_PPas_bac/euk"/>
</dbReference>
<evidence type="ECO:0000313" key="15">
    <source>
        <dbReference type="EMBL" id="MFC3389586.1"/>
    </source>
</evidence>
<accession>A0ABV7N7I4</accession>
<dbReference type="Gene3D" id="3.90.1170.30">
    <property type="entry name" value="Pyrimidine nucleoside phosphorylase-like, C-terminal domain"/>
    <property type="match status" value="1"/>
</dbReference>
<evidence type="ECO:0000313" key="14">
    <source>
        <dbReference type="EMBL" id="MFC3389567.1"/>
    </source>
</evidence>
<comment type="catalytic activity">
    <reaction evidence="10">
        <text>uridine + phosphate = alpha-D-ribose 1-phosphate + uracil</text>
        <dbReference type="Rhea" id="RHEA:24388"/>
        <dbReference type="ChEBI" id="CHEBI:16704"/>
        <dbReference type="ChEBI" id="CHEBI:17568"/>
        <dbReference type="ChEBI" id="CHEBI:43474"/>
        <dbReference type="ChEBI" id="CHEBI:57720"/>
        <dbReference type="EC" id="2.4.2.2"/>
    </reaction>
</comment>
<evidence type="ECO:0000256" key="6">
    <source>
        <dbReference type="ARBA" id="ARBA00011889"/>
    </source>
</evidence>